<organism evidence="2 3">
    <name type="scientific">Rotaria magnacalcarata</name>
    <dbReference type="NCBI Taxonomy" id="392030"/>
    <lineage>
        <taxon>Eukaryota</taxon>
        <taxon>Metazoa</taxon>
        <taxon>Spiralia</taxon>
        <taxon>Gnathifera</taxon>
        <taxon>Rotifera</taxon>
        <taxon>Eurotatoria</taxon>
        <taxon>Bdelloidea</taxon>
        <taxon>Philodinida</taxon>
        <taxon>Philodinidae</taxon>
        <taxon>Rotaria</taxon>
    </lineage>
</organism>
<accession>A0A816RJF9</accession>
<evidence type="ECO:0000313" key="2">
    <source>
        <dbReference type="EMBL" id="CAF2075958.1"/>
    </source>
</evidence>
<dbReference type="InterPro" id="IPR058912">
    <property type="entry name" value="HTH_animal"/>
</dbReference>
<comment type="caution">
    <text evidence="2">The sequence shown here is derived from an EMBL/GenBank/DDBJ whole genome shotgun (WGS) entry which is preliminary data.</text>
</comment>
<proteinExistence type="predicted"/>
<dbReference type="InterPro" id="IPR000477">
    <property type="entry name" value="RT_dom"/>
</dbReference>
<name>A0A816RJF9_9BILA</name>
<dbReference type="PROSITE" id="PS50878">
    <property type="entry name" value="RT_POL"/>
    <property type="match status" value="1"/>
</dbReference>
<dbReference type="PANTHER" id="PTHR21301">
    <property type="entry name" value="REVERSE TRANSCRIPTASE"/>
    <property type="match status" value="1"/>
</dbReference>
<dbReference type="EMBL" id="CAJNRG010005372">
    <property type="protein sequence ID" value="CAF2075958.1"/>
    <property type="molecule type" value="Genomic_DNA"/>
</dbReference>
<dbReference type="PANTHER" id="PTHR21301:SF10">
    <property type="entry name" value="REVERSE TRANSCRIPTASE DOMAIN-CONTAINING PROTEIN"/>
    <property type="match status" value="1"/>
</dbReference>
<sequence>MKITPTPTPTPVRPIVSGMNAPTTKITKMLDRLIRQLFDQYVKQTTIIDGVHLIRRLDKYVSLGLLKPTTHLCTFDITDLYTMLPQEESIAILIQFLIRFNQTHVKGMTINAIESLARIVLTDNVFSYGNKYYRQVKGGAIRSPFTLTLANIFIWHWEQKLVEKQKASNELYSRYIDDIFLTSNDSIESLHDMLENANKYHLNIKLTHEIGSCVSFLDVQINNQDGNIITSVYHKEASEPYIVPFKSDHPRHIFENIITIALLRAIRYCSTLQTFNHETRALKLMLLYNSYPPRYIYHYLKKFFQQLSVTSISILPILHDENEDILLRTKLLLKPTTSEHARASRIATTFDDKTQNISIDSLVYTKVHKKDNSTIFNCPIIIHYTHENQYAHYKSNIHKAWQESFHRTPVITTKLVVGSRNNPNLTKELWSKSMASTTTQENTKKKNKECTQTKHFVCQFNGCNNRCDGKHDCPHCYDHHHPYDCPDHCRYYDPPVYHADDTKCEKCGVDRFSHVVYSCNNCGHYYCIDCCFI</sequence>
<evidence type="ECO:0000259" key="1">
    <source>
        <dbReference type="PROSITE" id="PS50878"/>
    </source>
</evidence>
<dbReference type="AlphaFoldDB" id="A0A816RJF9"/>
<protein>
    <recommendedName>
        <fullName evidence="1">Reverse transcriptase domain-containing protein</fullName>
    </recommendedName>
</protein>
<reference evidence="2" key="1">
    <citation type="submission" date="2021-02" db="EMBL/GenBank/DDBJ databases">
        <authorList>
            <person name="Nowell W R."/>
        </authorList>
    </citation>
    <scope>NUCLEOTIDE SEQUENCE</scope>
</reference>
<dbReference type="Proteomes" id="UP000663887">
    <property type="component" value="Unassembled WGS sequence"/>
</dbReference>
<feature type="domain" description="Reverse transcriptase" evidence="1">
    <location>
        <begin position="1"/>
        <end position="259"/>
    </location>
</feature>
<evidence type="ECO:0000313" key="3">
    <source>
        <dbReference type="Proteomes" id="UP000663887"/>
    </source>
</evidence>
<dbReference type="Pfam" id="PF26215">
    <property type="entry name" value="HTH_animal"/>
    <property type="match status" value="1"/>
</dbReference>
<gene>
    <name evidence="2" type="ORF">XDN619_LOCUS13611</name>
</gene>